<dbReference type="CDD" id="cd04301">
    <property type="entry name" value="NAT_SF"/>
    <property type="match status" value="1"/>
</dbReference>
<dbReference type="SUPFAM" id="SSF55729">
    <property type="entry name" value="Acyl-CoA N-acyltransferases (Nat)"/>
    <property type="match status" value="1"/>
</dbReference>
<keyword evidence="2" id="KW-0012">Acyltransferase</keyword>
<organism evidence="2 3">
    <name type="scientific">Propioniciclava soli</name>
    <dbReference type="NCBI Taxonomy" id="2775081"/>
    <lineage>
        <taxon>Bacteria</taxon>
        <taxon>Bacillati</taxon>
        <taxon>Actinomycetota</taxon>
        <taxon>Actinomycetes</taxon>
        <taxon>Propionibacteriales</taxon>
        <taxon>Propionibacteriaceae</taxon>
        <taxon>Propioniciclava</taxon>
    </lineage>
</organism>
<dbReference type="Proteomes" id="UP001434337">
    <property type="component" value="Chromosome"/>
</dbReference>
<feature type="domain" description="N-acetyltransferase" evidence="1">
    <location>
        <begin position="147"/>
        <end position="280"/>
    </location>
</feature>
<accession>A0ABZ3C6Q5</accession>
<dbReference type="InterPro" id="IPR000182">
    <property type="entry name" value="GNAT_dom"/>
</dbReference>
<evidence type="ECO:0000313" key="2">
    <source>
        <dbReference type="EMBL" id="WZW97502.1"/>
    </source>
</evidence>
<keyword evidence="3" id="KW-1185">Reference proteome</keyword>
<dbReference type="InterPro" id="IPR016181">
    <property type="entry name" value="Acyl_CoA_acyltransferase"/>
</dbReference>
<name>A0ABZ3C6Q5_9ACTN</name>
<dbReference type="Gene3D" id="3.40.630.30">
    <property type="match status" value="1"/>
</dbReference>
<protein>
    <submittedName>
        <fullName evidence="2">GNAT family N-acetyltransferase</fullName>
        <ecNumber evidence="2">2.3.1.-</ecNumber>
    </submittedName>
</protein>
<gene>
    <name evidence="2" type="ORF">PCC79_11380</name>
</gene>
<evidence type="ECO:0000313" key="3">
    <source>
        <dbReference type="Proteomes" id="UP001434337"/>
    </source>
</evidence>
<dbReference type="EMBL" id="CP115965">
    <property type="protein sequence ID" value="WZW97502.1"/>
    <property type="molecule type" value="Genomic_DNA"/>
</dbReference>
<dbReference type="EC" id="2.3.1.-" evidence="2"/>
<sequence length="280" mass="29779">MRDSERDAVLDLVVGQQSDPARACTYVGTERDGVASELDDLGDWTAFTWVSDHDGHLTGVVIADSDESLGRSWIHGPWVAGEWLRDARPLLDAALHALPPGVTRHEISADVAHTAMAALAAGRGWAATEANHLYVTSDASAWPDEGARVRTARTSDAAAIESLHQAEFPDTYNSVSQLLDPERGFIVVVAENRGAFAGYAAGRVQADGSGYLDYVAVTDAACGLGLGRALVAAAGRRIAVAAPQHDLNLTVQESRTPACALYEALGMRREASMVAYRHGF</sequence>
<dbReference type="Pfam" id="PF00583">
    <property type="entry name" value="Acetyltransf_1"/>
    <property type="match status" value="1"/>
</dbReference>
<evidence type="ECO:0000259" key="1">
    <source>
        <dbReference type="PROSITE" id="PS51186"/>
    </source>
</evidence>
<keyword evidence="2" id="KW-0808">Transferase</keyword>
<dbReference type="GO" id="GO:0016746">
    <property type="term" value="F:acyltransferase activity"/>
    <property type="evidence" value="ECO:0007669"/>
    <property type="project" value="UniProtKB-KW"/>
</dbReference>
<proteinExistence type="predicted"/>
<dbReference type="PROSITE" id="PS51186">
    <property type="entry name" value="GNAT"/>
    <property type="match status" value="1"/>
</dbReference>
<reference evidence="2 3" key="1">
    <citation type="journal article" date="2023" name="Environ Microbiome">
        <title>A coral-associated actinobacterium mitigates coral bleaching under heat stress.</title>
        <authorList>
            <person name="Li J."/>
            <person name="Zou Y."/>
            <person name="Li Q."/>
            <person name="Zhang J."/>
            <person name="Bourne D.G."/>
            <person name="Lyu Y."/>
            <person name="Liu C."/>
            <person name="Zhang S."/>
        </authorList>
    </citation>
    <scope>NUCLEOTIDE SEQUENCE [LARGE SCALE GENOMIC DNA]</scope>
    <source>
        <strain evidence="2 3">SCSIO 13291</strain>
    </source>
</reference>
<dbReference type="RefSeq" id="WP_342371873.1">
    <property type="nucleotide sequence ID" value="NZ_CP115965.1"/>
</dbReference>